<dbReference type="InterPro" id="IPR007118">
    <property type="entry name" value="Expan_Lol_pI"/>
</dbReference>
<dbReference type="GO" id="GO:0005576">
    <property type="term" value="C:extracellular region"/>
    <property type="evidence" value="ECO:0007669"/>
    <property type="project" value="InterPro"/>
</dbReference>
<evidence type="ECO:0000256" key="1">
    <source>
        <dbReference type="SAM" id="MobiDB-lite"/>
    </source>
</evidence>
<evidence type="ECO:0000313" key="5">
    <source>
        <dbReference type="Proteomes" id="UP001161247"/>
    </source>
</evidence>
<dbReference type="SMART" id="SM00837">
    <property type="entry name" value="DPBB_1"/>
    <property type="match status" value="1"/>
</dbReference>
<dbReference type="InterPro" id="IPR009009">
    <property type="entry name" value="RlpA-like_DPBB"/>
</dbReference>
<organism evidence="4 5">
    <name type="scientific">Oldenlandia corymbosa var. corymbosa</name>
    <dbReference type="NCBI Taxonomy" id="529605"/>
    <lineage>
        <taxon>Eukaryota</taxon>
        <taxon>Viridiplantae</taxon>
        <taxon>Streptophyta</taxon>
        <taxon>Embryophyta</taxon>
        <taxon>Tracheophyta</taxon>
        <taxon>Spermatophyta</taxon>
        <taxon>Magnoliopsida</taxon>
        <taxon>eudicotyledons</taxon>
        <taxon>Gunneridae</taxon>
        <taxon>Pentapetalae</taxon>
        <taxon>asterids</taxon>
        <taxon>lamiids</taxon>
        <taxon>Gentianales</taxon>
        <taxon>Rubiaceae</taxon>
        <taxon>Rubioideae</taxon>
        <taxon>Spermacoceae</taxon>
        <taxon>Hedyotis-Oldenlandia complex</taxon>
        <taxon>Oldenlandia</taxon>
    </lineage>
</organism>
<dbReference type="PANTHER" id="PTHR31692">
    <property type="entry name" value="EXPANSIN-B3"/>
    <property type="match status" value="1"/>
</dbReference>
<dbReference type="InterPro" id="IPR007112">
    <property type="entry name" value="Expansin/allergen_DPBB_dom"/>
</dbReference>
<feature type="compositionally biased region" description="Basic and acidic residues" evidence="1">
    <location>
        <begin position="247"/>
        <end position="260"/>
    </location>
</feature>
<sequence length="260" mass="29960">MAFKTPLYFLLYVMILSFATFCLAADDEPSYCSKAVYYKSEDGEGTPNGACGLKEWGKKFNDGKVAAVSKLFKDGKGCGTCYEVKCKDKKWCSEKGVKIAVTDYGASGEDVDFIMSEKGYGEMAKDEESKRYLFKKGVVKIEYKRVKCDYEKEKSDFVVKYDKKDSKWPDYHSLVALYKGDKDYIEKVKIFVKDEKKEKLELKEMRRAYGAVWDIANYKPVPFVKIKKGKEEYFQWVEGMDEDKCESDDHSAKQAKDHLN</sequence>
<keyword evidence="2" id="KW-0732">Signal</keyword>
<protein>
    <submittedName>
        <fullName evidence="4">OLC1v1031602C1</fullName>
    </submittedName>
</protein>
<keyword evidence="5" id="KW-1185">Reference proteome</keyword>
<proteinExistence type="predicted"/>
<name>A0AAV1CKG4_OLDCO</name>
<feature type="region of interest" description="Disordered" evidence="1">
    <location>
        <begin position="241"/>
        <end position="260"/>
    </location>
</feature>
<dbReference type="SUPFAM" id="SSF50685">
    <property type="entry name" value="Barwin-like endoglucanases"/>
    <property type="match status" value="1"/>
</dbReference>
<feature type="domain" description="Expansin-like EG45" evidence="3">
    <location>
        <begin position="48"/>
        <end position="153"/>
    </location>
</feature>
<dbReference type="EMBL" id="OX459119">
    <property type="protein sequence ID" value="CAI9095613.1"/>
    <property type="molecule type" value="Genomic_DNA"/>
</dbReference>
<dbReference type="InterPro" id="IPR036749">
    <property type="entry name" value="Expansin_CBD_sf"/>
</dbReference>
<dbReference type="Gene3D" id="2.60.40.760">
    <property type="entry name" value="Expansin, cellulose-binding-like domain"/>
    <property type="match status" value="1"/>
</dbReference>
<dbReference type="Gene3D" id="2.40.40.10">
    <property type="entry name" value="RlpA-like domain"/>
    <property type="match status" value="1"/>
</dbReference>
<evidence type="ECO:0000313" key="4">
    <source>
        <dbReference type="EMBL" id="CAI9095613.1"/>
    </source>
</evidence>
<dbReference type="InterPro" id="IPR036908">
    <property type="entry name" value="RlpA-like_sf"/>
</dbReference>
<feature type="signal peptide" evidence="2">
    <location>
        <begin position="1"/>
        <end position="24"/>
    </location>
</feature>
<dbReference type="Proteomes" id="UP001161247">
    <property type="component" value="Chromosome 2"/>
</dbReference>
<evidence type="ECO:0000256" key="2">
    <source>
        <dbReference type="SAM" id="SignalP"/>
    </source>
</evidence>
<dbReference type="PANTHER" id="PTHR31692:SF2">
    <property type="entry name" value="EXPANSIN-LIKE B1"/>
    <property type="match status" value="1"/>
</dbReference>
<dbReference type="PROSITE" id="PS50842">
    <property type="entry name" value="EXPANSIN_EG45"/>
    <property type="match status" value="1"/>
</dbReference>
<dbReference type="Pfam" id="PF03330">
    <property type="entry name" value="DPBB_1"/>
    <property type="match status" value="1"/>
</dbReference>
<reference evidence="4" key="1">
    <citation type="submission" date="2023-03" db="EMBL/GenBank/DDBJ databases">
        <authorList>
            <person name="Julca I."/>
        </authorList>
    </citation>
    <scope>NUCLEOTIDE SEQUENCE</scope>
</reference>
<accession>A0AAV1CKG4</accession>
<evidence type="ECO:0000259" key="3">
    <source>
        <dbReference type="PROSITE" id="PS50842"/>
    </source>
</evidence>
<dbReference type="PRINTS" id="PR01225">
    <property type="entry name" value="EXPANSNFAMLY"/>
</dbReference>
<feature type="chain" id="PRO_5043976314" evidence="2">
    <location>
        <begin position="25"/>
        <end position="260"/>
    </location>
</feature>
<gene>
    <name evidence="4" type="ORF">OLC1_LOCUS6543</name>
</gene>
<dbReference type="AlphaFoldDB" id="A0AAV1CKG4"/>